<dbReference type="PANTHER" id="PTHR13230:SF5">
    <property type="entry name" value="GENERAL TRANSCRIPTION FACTOR 3C POLYPEPTIDE 5"/>
    <property type="match status" value="1"/>
</dbReference>
<dbReference type="GO" id="GO:0001002">
    <property type="term" value="F:RNA polymerase III type 1 promoter sequence-specific DNA binding"/>
    <property type="evidence" value="ECO:0007669"/>
    <property type="project" value="TreeGrafter"/>
</dbReference>
<evidence type="ECO:0008006" key="10">
    <source>
        <dbReference type="Google" id="ProtNLM"/>
    </source>
</evidence>
<feature type="compositionally biased region" description="Polar residues" evidence="5">
    <location>
        <begin position="205"/>
        <end position="215"/>
    </location>
</feature>
<keyword evidence="3" id="KW-0804">Transcription</keyword>
<feature type="region of interest" description="Disordered" evidence="5">
    <location>
        <begin position="72"/>
        <end position="113"/>
    </location>
</feature>
<dbReference type="EMBL" id="KZ819189">
    <property type="protein sequence ID" value="PWZ02336.1"/>
    <property type="molecule type" value="Genomic_DNA"/>
</dbReference>
<dbReference type="GO" id="GO:0006384">
    <property type="term" value="P:transcription initiation at RNA polymerase III promoter"/>
    <property type="evidence" value="ECO:0007669"/>
    <property type="project" value="InterPro"/>
</dbReference>
<feature type="domain" description="Transcription factor IIIC subunit 5 HTH" evidence="6">
    <location>
        <begin position="363"/>
        <end position="555"/>
    </location>
</feature>
<feature type="compositionally biased region" description="Low complexity" evidence="5">
    <location>
        <begin position="598"/>
        <end position="608"/>
    </location>
</feature>
<evidence type="ECO:0000256" key="4">
    <source>
        <dbReference type="ARBA" id="ARBA00023242"/>
    </source>
</evidence>
<dbReference type="GO" id="GO:0000127">
    <property type="term" value="C:transcription factor TFIIIC complex"/>
    <property type="evidence" value="ECO:0007669"/>
    <property type="project" value="InterPro"/>
</dbReference>
<evidence type="ECO:0000259" key="6">
    <source>
        <dbReference type="Pfam" id="PF09734"/>
    </source>
</evidence>
<dbReference type="InterPro" id="IPR041499">
    <property type="entry name" value="Tfc1/Sfc1_N"/>
</dbReference>
<comment type="subcellular location">
    <subcellularLocation>
        <location evidence="1">Nucleus</location>
    </subcellularLocation>
</comment>
<dbReference type="PANTHER" id="PTHR13230">
    <property type="entry name" value="GENERAL TRANSCRIPTION FACTOR IIIC, POLYPEPTIDE 5"/>
    <property type="match status" value="1"/>
</dbReference>
<accession>A0A317XVL0</accession>
<dbReference type="Pfam" id="PF17682">
    <property type="entry name" value="Tau95_N"/>
    <property type="match status" value="1"/>
</dbReference>
<sequence>MSVSRIDKGKAKEGLAAADVEILSVPAAQRQSPSITTSHTTPGLDPTVYVWPQSIPSTALLNIEYPGIISNDDASDVQPGNTHAGPSSRAYSPLDRALSSLHPSPLPPATSTPHNALSFLSRIHNDGMRIVECRLGSYAQPPLLASQEESDPAGNDCSSRHRARQVDSAFEDLYRSPVIGETVDTHNIVIRIVKRTWRQKRRAKSTSPSSHQHSNPVVLPDDELIDPALDPALDPSLKDSMDIDTSQQSGPPTQSKLQTDRYTGRIKREYRVEVVGVATKTVRFRSMADFAYQPDTSAPPPSSASDSASASTSSASTLDPVMALHGALATMDLEYFKQFQIPEQKEDYQVAGPDGKLYSNVGMIPPAFFSRQDIPFTYGFQQTPYSEIRTVPRPPHMSKLLQPMASWTTPIPDPKDRHNGEAHVKDVVLGSQMQRYVNKVRLSNIAPQPFRLGRDTTVPVHPLPEVLRIEGRCEPEILSTLREILDQRPVWSRMAFKNQLSPQQLQLIEGTNGKVYFALVGYAMVGGPWRDTIVRFGYDARHSRESRFYQRLFLRSAGNPSSASSAATRTRDRLADATADISPSRDGSQDPDGEARDSSATAATSSTSRIQIPKTLGNRTRSTAQPRDAKTAPVNEIDESRGKHSHVFDGTTLNRTIGNFQLCDITDPLIRPFIDRRNDDDDDDESDIHTLNHVDSVENGDESNEQSRPRPHRAQEHWGIEWLRADCDPETGWYTRRALDLIRALVAARFKSLAETSTPLAAHHLDNIVLRFRRKWAEEDAASANANADTDSVDPALTS</sequence>
<dbReference type="InParanoid" id="A0A317XVL0"/>
<dbReference type="Proteomes" id="UP000246740">
    <property type="component" value="Unassembled WGS sequence"/>
</dbReference>
<name>A0A317XVL0_9BASI</name>
<proteinExistence type="predicted"/>
<dbReference type="GO" id="GO:0001003">
    <property type="term" value="F:RNA polymerase III type 2 promoter sequence-specific DNA binding"/>
    <property type="evidence" value="ECO:0007669"/>
    <property type="project" value="TreeGrafter"/>
</dbReference>
<gene>
    <name evidence="8" type="ORF">BCV70DRAFT_198620</name>
</gene>
<dbReference type="AlphaFoldDB" id="A0A317XVL0"/>
<keyword evidence="9" id="KW-1185">Reference proteome</keyword>
<evidence type="ECO:0000313" key="8">
    <source>
        <dbReference type="EMBL" id="PWZ02336.1"/>
    </source>
</evidence>
<dbReference type="STRING" id="1882483.A0A317XVL0"/>
<feature type="compositionally biased region" description="Low complexity" evidence="5">
    <location>
        <begin position="303"/>
        <end position="316"/>
    </location>
</feature>
<feature type="compositionally biased region" description="Basic and acidic residues" evidence="5">
    <location>
        <begin position="687"/>
        <end position="696"/>
    </location>
</feature>
<evidence type="ECO:0000256" key="5">
    <source>
        <dbReference type="SAM" id="MobiDB-lite"/>
    </source>
</evidence>
<keyword evidence="4" id="KW-0539">Nucleus</keyword>
<evidence type="ECO:0000256" key="3">
    <source>
        <dbReference type="ARBA" id="ARBA00023163"/>
    </source>
</evidence>
<dbReference type="InterPro" id="IPR019136">
    <property type="entry name" value="TF_IIIC_su-5_HTH"/>
</dbReference>
<feature type="domain" description="Transcription factor IIIC subunit Tfc1/Sfc1 triple barrel" evidence="7">
    <location>
        <begin position="169"/>
        <end position="293"/>
    </location>
</feature>
<organism evidence="8 9">
    <name type="scientific">Testicularia cyperi</name>
    <dbReference type="NCBI Taxonomy" id="1882483"/>
    <lineage>
        <taxon>Eukaryota</taxon>
        <taxon>Fungi</taxon>
        <taxon>Dikarya</taxon>
        <taxon>Basidiomycota</taxon>
        <taxon>Ustilaginomycotina</taxon>
        <taxon>Ustilaginomycetes</taxon>
        <taxon>Ustilaginales</taxon>
        <taxon>Anthracoideaceae</taxon>
        <taxon>Testicularia</taxon>
    </lineage>
</organism>
<evidence type="ECO:0000313" key="9">
    <source>
        <dbReference type="Proteomes" id="UP000246740"/>
    </source>
</evidence>
<evidence type="ECO:0000256" key="2">
    <source>
        <dbReference type="ARBA" id="ARBA00023125"/>
    </source>
</evidence>
<feature type="region of interest" description="Disordered" evidence="5">
    <location>
        <begin position="201"/>
        <end position="262"/>
    </location>
</feature>
<dbReference type="Pfam" id="PF09734">
    <property type="entry name" value="Tau95"/>
    <property type="match status" value="1"/>
</dbReference>
<feature type="region of interest" description="Disordered" evidence="5">
    <location>
        <begin position="676"/>
        <end position="714"/>
    </location>
</feature>
<feature type="region of interest" description="Disordered" evidence="5">
    <location>
        <begin position="292"/>
        <end position="316"/>
    </location>
</feature>
<feature type="region of interest" description="Disordered" evidence="5">
    <location>
        <begin position="558"/>
        <end position="648"/>
    </location>
</feature>
<dbReference type="InterPro" id="IPR042536">
    <property type="entry name" value="TFIIIC_tauA_Sfc1"/>
</dbReference>
<dbReference type="OrthoDB" id="5598268at2759"/>
<dbReference type="InterPro" id="IPR040454">
    <property type="entry name" value="TF_IIIC_Tfc1/Sfc1"/>
</dbReference>
<protein>
    <recommendedName>
        <fullName evidence="10">Transcription factor IIIC subunit 5 HTH domain-containing protein</fullName>
    </recommendedName>
</protein>
<reference evidence="8 9" key="1">
    <citation type="journal article" date="2018" name="Mol. Biol. Evol.">
        <title>Broad Genomic Sampling Reveals a Smut Pathogenic Ancestry of the Fungal Clade Ustilaginomycotina.</title>
        <authorList>
            <person name="Kijpornyongpan T."/>
            <person name="Mondo S.J."/>
            <person name="Barry K."/>
            <person name="Sandor L."/>
            <person name="Lee J."/>
            <person name="Lipzen A."/>
            <person name="Pangilinan J."/>
            <person name="LaButti K."/>
            <person name="Hainaut M."/>
            <person name="Henrissat B."/>
            <person name="Grigoriev I.V."/>
            <person name="Spatafora J.W."/>
            <person name="Aime M.C."/>
        </authorList>
    </citation>
    <scope>NUCLEOTIDE SEQUENCE [LARGE SCALE GENOMIC DNA]</scope>
    <source>
        <strain evidence="8 9">MCA 3645</strain>
    </source>
</reference>
<dbReference type="GO" id="GO:0005634">
    <property type="term" value="C:nucleus"/>
    <property type="evidence" value="ECO:0007669"/>
    <property type="project" value="UniProtKB-SubCell"/>
</dbReference>
<feature type="compositionally biased region" description="Basic and acidic residues" evidence="5">
    <location>
        <begin position="705"/>
        <end position="714"/>
    </location>
</feature>
<evidence type="ECO:0000256" key="1">
    <source>
        <dbReference type="ARBA" id="ARBA00004123"/>
    </source>
</evidence>
<feature type="compositionally biased region" description="Polar residues" evidence="5">
    <location>
        <begin position="243"/>
        <end position="257"/>
    </location>
</feature>
<evidence type="ECO:0000259" key="7">
    <source>
        <dbReference type="Pfam" id="PF17682"/>
    </source>
</evidence>
<keyword evidence="2" id="KW-0238">DNA-binding</keyword>
<dbReference type="Gene3D" id="3.30.200.160">
    <property type="entry name" value="TFIIIC, subcomplex tauA, subunit Sfc1, barrel domain"/>
    <property type="match status" value="1"/>
</dbReference>